<evidence type="ECO:0000313" key="2">
    <source>
        <dbReference type="EMBL" id="EGI64332.1"/>
    </source>
</evidence>
<reference evidence="2" key="1">
    <citation type="submission" date="2011-02" db="EMBL/GenBank/DDBJ databases">
        <title>The genome of the leaf-cutting ant Acromyrmex echinatior suggests key adaptations to social evolution and fungus farming.</title>
        <authorList>
            <person name="Nygaard S."/>
            <person name="Zhang G."/>
        </authorList>
    </citation>
    <scope>NUCLEOTIDE SEQUENCE</scope>
</reference>
<dbReference type="STRING" id="103372.F4WN63"/>
<name>F4WN63_ACREC</name>
<evidence type="ECO:0000256" key="1">
    <source>
        <dbReference type="SAM" id="MobiDB-lite"/>
    </source>
</evidence>
<protein>
    <submittedName>
        <fullName evidence="2">Uncharacterized protein</fullName>
    </submittedName>
</protein>
<dbReference type="Proteomes" id="UP000007755">
    <property type="component" value="Unassembled WGS sequence"/>
</dbReference>
<feature type="compositionally biased region" description="Basic and acidic residues" evidence="1">
    <location>
        <begin position="177"/>
        <end position="194"/>
    </location>
</feature>
<dbReference type="OrthoDB" id="6784646at2759"/>
<gene>
    <name evidence="2" type="ORF">G5I_07211</name>
</gene>
<feature type="compositionally biased region" description="Basic and acidic residues" evidence="1">
    <location>
        <begin position="508"/>
        <end position="518"/>
    </location>
</feature>
<dbReference type="EMBL" id="GL888235">
    <property type="protein sequence ID" value="EGI64332.1"/>
    <property type="molecule type" value="Genomic_DNA"/>
</dbReference>
<feature type="compositionally biased region" description="Polar residues" evidence="1">
    <location>
        <begin position="163"/>
        <end position="176"/>
    </location>
</feature>
<dbReference type="InParanoid" id="F4WN63"/>
<organism evidence="3">
    <name type="scientific">Acromyrmex echinatior</name>
    <name type="common">Panamanian leafcutter ant</name>
    <name type="synonym">Acromyrmex octospinosus echinatior</name>
    <dbReference type="NCBI Taxonomy" id="103372"/>
    <lineage>
        <taxon>Eukaryota</taxon>
        <taxon>Metazoa</taxon>
        <taxon>Ecdysozoa</taxon>
        <taxon>Arthropoda</taxon>
        <taxon>Hexapoda</taxon>
        <taxon>Insecta</taxon>
        <taxon>Pterygota</taxon>
        <taxon>Neoptera</taxon>
        <taxon>Endopterygota</taxon>
        <taxon>Hymenoptera</taxon>
        <taxon>Apocrita</taxon>
        <taxon>Aculeata</taxon>
        <taxon>Formicoidea</taxon>
        <taxon>Formicidae</taxon>
        <taxon>Myrmicinae</taxon>
        <taxon>Acromyrmex</taxon>
    </lineage>
</organism>
<accession>F4WN63</accession>
<feature type="region of interest" description="Disordered" evidence="1">
    <location>
        <begin position="163"/>
        <end position="199"/>
    </location>
</feature>
<dbReference type="AlphaFoldDB" id="F4WN63"/>
<evidence type="ECO:0000313" key="3">
    <source>
        <dbReference type="Proteomes" id="UP000007755"/>
    </source>
</evidence>
<keyword evidence="3" id="KW-1185">Reference proteome</keyword>
<proteinExistence type="predicted"/>
<sequence length="738" mass="83694">MPDRGSLKKSGVCCWFRHNAAVPLASYSLNQCKFNIQDVPLVNLHKFYLHKSALSIIVEHPMQDAFKEKQIDSESDLNDSILNSRSIRETETISDKKITSKEEIFHPFIEKRSEDITKSLSTSKEEEEIISEVVTEESTPFAFAKDIFTKSLEVYASQSTASVDTSSLETKITESSSAKEMEEYSKPEEDRDKSSTILTSEELGKVDYISSSTESIVASSEVDIESDISAKSPELIEFTKEPMKPDRIFDKLSEKPISTKNVSKTVTMESSKITEHSTVTNVATTTLIPPEDDSKSIKHIAMNTRRNTITSTPQHKLKIKILLEHINENKEKHNLVEVEHLSLDENPEHHLNSDLLEQLKSLYDSVNMKIISALLNCISLDNLTKNLNFVNEEPDNVDSDTELEFTNTDFENFNSEQFISDSDDAKIDYSEYEEHVTSRRRRRRSLDNEMEDLNKFRQNLYDSTDSTVDAFNISQTQNTELTNTTYNLQLFTTTNYSEEETTTNDYTESERNVTKEENQSTMPSIIIINLSNVDLSNASESRDINMTKDVQLNMTTYKPEEETNNTMYIETNTTNDTNMINEGNESTVPSTKNNMINETKMEVVRETLSGIQEDVVVGLQHMVSQLTQNNLTSINNVKEAIKTNLLGILMKPRGDCKHMQYDCKFYYSYVPGHVNVSGDTHFSDVGLNTRVFGHERLSIMFTSCIGNLPYLTQSGAEVVVDGVVVCWHVVVLSDAHLP</sequence>
<feature type="region of interest" description="Disordered" evidence="1">
    <location>
        <begin position="497"/>
        <end position="518"/>
    </location>
</feature>